<accession>A0A4Q0LW76</accession>
<dbReference type="RefSeq" id="WP_128733947.1">
    <property type="nucleotide sequence ID" value="NZ_SCLX01000007.1"/>
</dbReference>
<sequence length="103" mass="11749">MKFYLTSQKYAHGNPNLTAYEIDQIHKAYLEKLCTVCTVSVWMPLKFKNTRNTGTAKYHSGSIIISDADLLDLQTFKKLLGKPYFIASTNGTRNYPKLVIKDL</sequence>
<reference evidence="1 2" key="1">
    <citation type="submission" date="2019-01" db="EMBL/GenBank/DDBJ databases">
        <title>The genome sequence of Lactobacillus crispatus L49.</title>
        <authorList>
            <person name="Zhong J."/>
            <person name="Zhang J."/>
        </authorList>
    </citation>
    <scope>NUCLEOTIDE SEQUENCE [LARGE SCALE GENOMIC DNA]</scope>
    <source>
        <strain evidence="1 2">L49</strain>
    </source>
</reference>
<evidence type="ECO:0000313" key="1">
    <source>
        <dbReference type="EMBL" id="RXF59482.1"/>
    </source>
</evidence>
<dbReference type="EMBL" id="SCLX01000007">
    <property type="protein sequence ID" value="RXF59482.1"/>
    <property type="molecule type" value="Genomic_DNA"/>
</dbReference>
<name>A0A4Q0LW76_9LACO</name>
<evidence type="ECO:0000313" key="2">
    <source>
        <dbReference type="Proteomes" id="UP000289808"/>
    </source>
</evidence>
<dbReference type="Proteomes" id="UP000289808">
    <property type="component" value="Unassembled WGS sequence"/>
</dbReference>
<dbReference type="AlphaFoldDB" id="A0A4Q0LW76"/>
<gene>
    <name evidence="1" type="ORF">ERD32_01925</name>
</gene>
<organism evidence="1 2">
    <name type="scientific">Lactobacillus crispatus</name>
    <dbReference type="NCBI Taxonomy" id="47770"/>
    <lineage>
        <taxon>Bacteria</taxon>
        <taxon>Bacillati</taxon>
        <taxon>Bacillota</taxon>
        <taxon>Bacilli</taxon>
        <taxon>Lactobacillales</taxon>
        <taxon>Lactobacillaceae</taxon>
        <taxon>Lactobacillus</taxon>
    </lineage>
</organism>
<comment type="caution">
    <text evidence="1">The sequence shown here is derived from an EMBL/GenBank/DDBJ whole genome shotgun (WGS) entry which is preliminary data.</text>
</comment>
<proteinExistence type="predicted"/>
<protein>
    <submittedName>
        <fullName evidence="1">Uncharacterized protein</fullName>
    </submittedName>
</protein>